<feature type="compositionally biased region" description="Basic and acidic residues" evidence="1">
    <location>
        <begin position="1"/>
        <end position="10"/>
    </location>
</feature>
<name>A0A0A9BS15_ARUDO</name>
<dbReference type="AlphaFoldDB" id="A0A0A9BS15"/>
<feature type="compositionally biased region" description="Basic residues" evidence="1">
    <location>
        <begin position="11"/>
        <end position="21"/>
    </location>
</feature>
<proteinExistence type="predicted"/>
<feature type="compositionally biased region" description="Basic and acidic residues" evidence="1">
    <location>
        <begin position="30"/>
        <end position="41"/>
    </location>
</feature>
<dbReference type="EMBL" id="GBRH01233950">
    <property type="protein sequence ID" value="JAD63945.1"/>
    <property type="molecule type" value="Transcribed_RNA"/>
</dbReference>
<evidence type="ECO:0000256" key="1">
    <source>
        <dbReference type="SAM" id="MobiDB-lite"/>
    </source>
</evidence>
<reference evidence="2" key="2">
    <citation type="journal article" date="2015" name="Data Brief">
        <title>Shoot transcriptome of the giant reed, Arundo donax.</title>
        <authorList>
            <person name="Barrero R.A."/>
            <person name="Guerrero F.D."/>
            <person name="Moolhuijzen P."/>
            <person name="Goolsby J.A."/>
            <person name="Tidwell J."/>
            <person name="Bellgard S.E."/>
            <person name="Bellgard M.I."/>
        </authorList>
    </citation>
    <scope>NUCLEOTIDE SEQUENCE</scope>
    <source>
        <tissue evidence="2">Shoot tissue taken approximately 20 cm above the soil surface</tissue>
    </source>
</reference>
<organism evidence="2">
    <name type="scientific">Arundo donax</name>
    <name type="common">Giant reed</name>
    <name type="synonym">Donax arundinaceus</name>
    <dbReference type="NCBI Taxonomy" id="35708"/>
    <lineage>
        <taxon>Eukaryota</taxon>
        <taxon>Viridiplantae</taxon>
        <taxon>Streptophyta</taxon>
        <taxon>Embryophyta</taxon>
        <taxon>Tracheophyta</taxon>
        <taxon>Spermatophyta</taxon>
        <taxon>Magnoliopsida</taxon>
        <taxon>Liliopsida</taxon>
        <taxon>Poales</taxon>
        <taxon>Poaceae</taxon>
        <taxon>PACMAD clade</taxon>
        <taxon>Arundinoideae</taxon>
        <taxon>Arundineae</taxon>
        <taxon>Arundo</taxon>
    </lineage>
</organism>
<sequence>MDLLEREAIRRPRRRCKRSFTRHGPGASPRRLDQRRPDEGAQARIATGNGGQR</sequence>
<reference evidence="2" key="1">
    <citation type="submission" date="2014-09" db="EMBL/GenBank/DDBJ databases">
        <authorList>
            <person name="Magalhaes I.L.F."/>
            <person name="Oliveira U."/>
            <person name="Santos F.R."/>
            <person name="Vidigal T.H.D.A."/>
            <person name="Brescovit A.D."/>
            <person name="Santos A.J."/>
        </authorList>
    </citation>
    <scope>NUCLEOTIDE SEQUENCE</scope>
    <source>
        <tissue evidence="2">Shoot tissue taken approximately 20 cm above the soil surface</tissue>
    </source>
</reference>
<evidence type="ECO:0000313" key="2">
    <source>
        <dbReference type="EMBL" id="JAD63945.1"/>
    </source>
</evidence>
<accession>A0A0A9BS15</accession>
<protein>
    <submittedName>
        <fullName evidence="2">Uncharacterized protein</fullName>
    </submittedName>
</protein>
<feature type="region of interest" description="Disordered" evidence="1">
    <location>
        <begin position="1"/>
        <end position="53"/>
    </location>
</feature>